<feature type="domain" description="3D" evidence="2">
    <location>
        <begin position="91"/>
        <end position="150"/>
    </location>
</feature>
<dbReference type="PANTHER" id="PTHR39160:SF4">
    <property type="entry name" value="RESUSCITATION-PROMOTING FACTOR RPFB"/>
    <property type="match status" value="1"/>
</dbReference>
<dbReference type="GO" id="GO:0004553">
    <property type="term" value="F:hydrolase activity, hydrolyzing O-glycosyl compounds"/>
    <property type="evidence" value="ECO:0007669"/>
    <property type="project" value="InterPro"/>
</dbReference>
<dbReference type="GO" id="GO:0019867">
    <property type="term" value="C:outer membrane"/>
    <property type="evidence" value="ECO:0007669"/>
    <property type="project" value="InterPro"/>
</dbReference>
<dbReference type="SUPFAM" id="SSF50685">
    <property type="entry name" value="Barwin-like endoglucanases"/>
    <property type="match status" value="1"/>
</dbReference>
<evidence type="ECO:0000313" key="4">
    <source>
        <dbReference type="Proteomes" id="UP000464954"/>
    </source>
</evidence>
<reference evidence="3 4" key="1">
    <citation type="submission" date="2020-01" db="EMBL/GenBank/DDBJ databases">
        <title>Ponticoccus aerotolerans gen. nov., sp. nov., an anaerobic bacterium and proposal of Ponticoccusceae fam. nov., Ponticoccusles ord. nov. and Ponticoccuse classis nov. in the phylum Kiritimatiellaeota.</title>
        <authorList>
            <person name="Zhou L.Y."/>
            <person name="Du Z.J."/>
        </authorList>
    </citation>
    <scope>NUCLEOTIDE SEQUENCE [LARGE SCALE GENOMIC DNA]</scope>
    <source>
        <strain evidence="3 4">S-5007</strain>
    </source>
</reference>
<organism evidence="3 4">
    <name type="scientific">Tichowtungia aerotolerans</name>
    <dbReference type="NCBI Taxonomy" id="2697043"/>
    <lineage>
        <taxon>Bacteria</taxon>
        <taxon>Pseudomonadati</taxon>
        <taxon>Kiritimatiellota</taxon>
        <taxon>Tichowtungiia</taxon>
        <taxon>Tichowtungiales</taxon>
        <taxon>Tichowtungiaceae</taxon>
        <taxon>Tichowtungia</taxon>
    </lineage>
</organism>
<dbReference type="CDD" id="cd14667">
    <property type="entry name" value="3D_containing_proteins"/>
    <property type="match status" value="1"/>
</dbReference>
<dbReference type="KEGG" id="taer:GT409_08220"/>
<evidence type="ECO:0000313" key="3">
    <source>
        <dbReference type="EMBL" id="QHI70905.1"/>
    </source>
</evidence>
<accession>A0A6P1MIM0</accession>
<protein>
    <recommendedName>
        <fullName evidence="2">3D domain-containing protein</fullName>
    </recommendedName>
</protein>
<dbReference type="InterPro" id="IPR036908">
    <property type="entry name" value="RlpA-like_sf"/>
</dbReference>
<dbReference type="Pfam" id="PF06725">
    <property type="entry name" value="3D"/>
    <property type="match status" value="1"/>
</dbReference>
<dbReference type="InterPro" id="IPR059180">
    <property type="entry name" value="3D_YorM"/>
</dbReference>
<dbReference type="EMBL" id="CP047593">
    <property type="protein sequence ID" value="QHI70905.1"/>
    <property type="molecule type" value="Genomic_DNA"/>
</dbReference>
<gene>
    <name evidence="3" type="ORF">GT409_08220</name>
</gene>
<keyword evidence="4" id="KW-1185">Reference proteome</keyword>
<dbReference type="AlphaFoldDB" id="A0A6P1MIM0"/>
<dbReference type="Gene3D" id="2.40.40.10">
    <property type="entry name" value="RlpA-like domain"/>
    <property type="match status" value="1"/>
</dbReference>
<evidence type="ECO:0000259" key="2">
    <source>
        <dbReference type="Pfam" id="PF06725"/>
    </source>
</evidence>
<keyword evidence="1" id="KW-0732">Signal</keyword>
<proteinExistence type="predicted"/>
<sequence>MKLLRRPLRHYLIAAGVLCLLVLSRCHFIAPALRKPDAVMQMKTTGYCACGKCCSWKINWYGLPVYSSGSLKGQFKVVGKTASGKMARPGTVAVDPRLFPMGTKFYIPGYGWGIARDTGGDIKGRHLDLFFWLHASGRHWGVKSKKVKVWFPGN</sequence>
<evidence type="ECO:0000256" key="1">
    <source>
        <dbReference type="ARBA" id="ARBA00022729"/>
    </source>
</evidence>
<dbReference type="InterPro" id="IPR010611">
    <property type="entry name" value="3D_dom"/>
</dbReference>
<name>A0A6P1MIM0_9BACT</name>
<dbReference type="Proteomes" id="UP000464954">
    <property type="component" value="Chromosome"/>
</dbReference>
<dbReference type="GO" id="GO:0009254">
    <property type="term" value="P:peptidoglycan turnover"/>
    <property type="evidence" value="ECO:0007669"/>
    <property type="project" value="InterPro"/>
</dbReference>
<dbReference type="PANTHER" id="PTHR39160">
    <property type="entry name" value="CELL WALL-BINDING PROTEIN YOCH"/>
    <property type="match status" value="1"/>
</dbReference>
<dbReference type="InterPro" id="IPR051933">
    <property type="entry name" value="Resuscitation_pf_RpfB"/>
</dbReference>